<accession>A0A6S7H203</accession>
<dbReference type="Proteomes" id="UP001152795">
    <property type="component" value="Unassembled WGS sequence"/>
</dbReference>
<dbReference type="InterPro" id="IPR036383">
    <property type="entry name" value="TSP1_rpt_sf"/>
</dbReference>
<dbReference type="Gene3D" id="2.60.40.10">
    <property type="entry name" value="Immunoglobulins"/>
    <property type="match status" value="3"/>
</dbReference>
<dbReference type="OrthoDB" id="6351677at2759"/>
<dbReference type="SUPFAM" id="SSF49265">
    <property type="entry name" value="Fibronectin type III"/>
    <property type="match status" value="1"/>
</dbReference>
<dbReference type="InterPro" id="IPR036116">
    <property type="entry name" value="FN3_sf"/>
</dbReference>
<name>A0A6S7H203_PARCT</name>
<dbReference type="InterPro" id="IPR003599">
    <property type="entry name" value="Ig_sub"/>
</dbReference>
<dbReference type="Pfam" id="PF13927">
    <property type="entry name" value="Ig_3"/>
    <property type="match status" value="1"/>
</dbReference>
<dbReference type="InterPro" id="IPR052065">
    <property type="entry name" value="Compl_asym_regulator"/>
</dbReference>
<sequence>MKCFCRSDYTGQWCQYVDDNYQPGPKGKVPGKPKILTDPKVPSFNQKYSLKFKGVKDPPGGKVLYYLLRYTDVTTPQGEWRSVAVENKGGVHKVLLDKLDWGHKYKLELYAGNTHGLGEPARRTLKKPKVSEPKIVDVSKDLTGSNAVCCGKPLTLQCKAKGRPQPTYSWYLNGRELRYVTALSDFVAKGGILTIPVPLYKKHQGEYRCLASNAWGTVLSRPIQVKIIGRSVKARAVKNKARSFSQTSLPPQILYLETNLTMNCGKKEEANDIMWYYNGIAMRNPGLNKDDVGRVPIDGFASDIQYKLHEGRVQLVNTKPIGTGIYQCDVTAKNGIVSKTRYVQFRDFDRIEPLSLKHKASNEVRLKEGSTATLTCSPTPSDAVEVIWKNISRKTGERCRKLPNGSLEIRDISQSESTIRITCEFSSDKGVSAKRSIRIHVAQSVSGGWSSWGPWQPCRGKGCVRPTRVRNCANPAPRYDGKYCPGLDAQESGVWSGWSAWKCVPISGKCGKHVKIRTRKCKGACPGKPRQIKACSRYVPCPVNGGWSTWSSWTSCSTTCNAGSQMGSRKCSNPAPKHGGDDCHGTNTMTKECMVVRCKVDGGWSAWSDFGACSVSCGAGVKYSTRMCNNPMAEHGGKECEGNSQYKTQCDMSPCKVNGGWSTWGTWSDCSTTCGSGVVSRGRNCSDPEPKYGGQDCEGENEDGKKCHMKPCPDIIALRSLRQACQQVDDNKLLEQLHCYKSAAGYNINKYVALMKIQAYGSKALQTYVLHGGWSLWGKWSSCSVTCDSGVRTRVRSCTRPEPAHGGNKCHGKHEFQAKCHHKRCKGTKGEGQPDVKLAKANSGSSSHAMIYTFVGGIGGLVFLAILFCGYRAWYLRSQNKDYMPLTKVETQPDEPPTKVKTQPVEPKSILKNKRESTAIIDCSELFPKSTRRSSGRSDTSDVSTVKRGSLPPPPPPLPTSKRPTRGKRHSGGKTRQSTGSKKETPKDGAVGLDETALDRGKAKDMPVHKTSKDSGSPNVPNSSPVSLSTPKGSTSSDIHTLEKAAVESGKVGDAQVHKMASANVPEGSPNGDKIDLPKVGNAKDNNGQNVVKQDSSSLFVPKRPSEPAAAKRPPGPAVPSGSSSGKSMRSEDIYGGLIGFENAILETGDDQINVKKATIQKIKVKKERRIRARRERKPVDQLPFSLPYTGVSGTLKVEAYLRQQIKISAAAGDSSPQTPDTNNEDRAVDVQNNKTKDVSLPQESEQAVSKTTRRAKLFAALSDYNEADEEEDTQRFLFEENKFAAPNLLAHLGRILEILYETQVDQNTVSARGRTFDNWANLTTSNNRYLDVSTSDFNLHAIGISIPFHLAEKLKWNFEQLIVNTVYTKRQWQTTGYKQQATAQSVSEANSQQPGMSELREESGGDVDNSENDGKISRGKRDSFSKKSKKTTEEAKTLENSEASHNTPKRGSFSGALKKSQKSSDEPPQKPLIKVEVVTDNKQENPMKMSQDSLGDLLLKPSVSVVALEDVLKQDSTSNMKDKEVKIGELPNSVRGFRRESVRCVNVAKTPRTRLEKYKYIPDKSSLSIQWRRRAAVDKEVIKEKEKDEKKPSDETGIEREHSFIKDVMQKDGEVAGQIPGNSIQFSLMSKTCEDNGWVHHVSPDADLERLTVIEWARARLQEAIQKSSECDLTTHGSRLLIKQYGESKVDTSQVTKLLTKQAEFVSIKKFVTFIPEIEDVVLKEPKTKKSPVVFKEYGERVVQKVRKGRQRIKRTSSGTAKIELFVVALPDDTLNLYYPSGKIAVCTARNVMGEGKYTYVYATDDETLLAYFTPTNACCYDRNGKLFMCTPKEGTIYDKQHALVQRWTWKNCKLNPVISWELNEFLTLKIASRNQMNLHFSARQETYKVNVGIIQDLHCTLVHSAGEMMTTGDYLSETAHQLTAVKTSRVPRTRREERKARAQQRMSQQSNPEELQEVRREDLDKIFPERKNLALDLASDVDLYKMRRKIKSIVYDWMESYRLLAGISSPVKVPDKRAHRKHTMSAKSLPGKMPSARVTFKRSESPVRTAGHRAPSAPPLPRGERVNVMSLDKLAKSVEGYLECGNKSRDDAEIFPVYLTEMDREQILANQSAPKPPFRCGMTSYENRSSSLKEGCPVALRAELLGDKYPCCRCRKREIPFVSDLAYDKFVKESVPHTQLLVVNIVSSRNPSVTQCTSMLEQLYYEKNRNRSFPCAQARSDSYRIVLYNVDSIVKIQQLLLVKRHNVIPGMFLMYIGGKLLFADHIFNGYGNARKDFLKQIAKTRKDYLQGLFLPSDFRLSPTPCRSGPRAAWGGEIGGISRSALCHSSQLDVKRCFTSPGESRLPSAATTVSSDSTARANGTKSAASFVNLGLAIDSPLFTRHFKTKSPTPLVRKPRPAKSRA</sequence>
<feature type="compositionally biased region" description="Polar residues" evidence="3">
    <location>
        <begin position="1084"/>
        <end position="1099"/>
    </location>
</feature>
<dbReference type="Pfam" id="PF00090">
    <property type="entry name" value="TSP_1"/>
    <property type="match status" value="4"/>
</dbReference>
<organism evidence="4 5">
    <name type="scientific">Paramuricea clavata</name>
    <name type="common">Red gorgonian</name>
    <name type="synonym">Violescent sea-whip</name>
    <dbReference type="NCBI Taxonomy" id="317549"/>
    <lineage>
        <taxon>Eukaryota</taxon>
        <taxon>Metazoa</taxon>
        <taxon>Cnidaria</taxon>
        <taxon>Anthozoa</taxon>
        <taxon>Octocorallia</taxon>
        <taxon>Malacalcyonacea</taxon>
        <taxon>Plexauridae</taxon>
        <taxon>Paramuricea</taxon>
    </lineage>
</organism>
<feature type="region of interest" description="Disordered" evidence="3">
    <location>
        <begin position="1378"/>
        <end position="1473"/>
    </location>
</feature>
<feature type="compositionally biased region" description="Low complexity" evidence="3">
    <location>
        <begin position="937"/>
        <end position="946"/>
    </location>
</feature>
<dbReference type="Pfam" id="PF14977">
    <property type="entry name" value="FAM194"/>
    <property type="match status" value="1"/>
</dbReference>
<feature type="region of interest" description="Disordered" evidence="3">
    <location>
        <begin position="1928"/>
        <end position="1959"/>
    </location>
</feature>
<keyword evidence="1" id="KW-0677">Repeat</keyword>
<keyword evidence="5" id="KW-1185">Reference proteome</keyword>
<evidence type="ECO:0000256" key="1">
    <source>
        <dbReference type="ARBA" id="ARBA00022737"/>
    </source>
</evidence>
<evidence type="ECO:0000313" key="5">
    <source>
        <dbReference type="Proteomes" id="UP001152795"/>
    </source>
</evidence>
<feature type="compositionally biased region" description="Basic residues" evidence="3">
    <location>
        <begin position="963"/>
        <end position="973"/>
    </location>
</feature>
<dbReference type="PROSITE" id="PS00022">
    <property type="entry name" value="EGF_1"/>
    <property type="match status" value="1"/>
</dbReference>
<feature type="compositionally biased region" description="Polar residues" evidence="3">
    <location>
        <begin position="1378"/>
        <end position="1396"/>
    </location>
</feature>
<evidence type="ECO:0000256" key="3">
    <source>
        <dbReference type="SAM" id="MobiDB-lite"/>
    </source>
</evidence>
<gene>
    <name evidence="4" type="ORF">PACLA_8A060009</name>
</gene>
<feature type="compositionally biased region" description="Low complexity" evidence="3">
    <location>
        <begin position="1015"/>
        <end position="1031"/>
    </location>
</feature>
<comment type="caution">
    <text evidence="4">The sequence shown here is derived from an EMBL/GenBank/DDBJ whole genome shotgun (WGS) entry which is preliminary data.</text>
</comment>
<feature type="compositionally biased region" description="Low complexity" evidence="3">
    <location>
        <begin position="1119"/>
        <end position="1128"/>
    </location>
</feature>
<dbReference type="InterPro" id="IPR007110">
    <property type="entry name" value="Ig-like_dom"/>
</dbReference>
<evidence type="ECO:0000313" key="4">
    <source>
        <dbReference type="EMBL" id="CAB3990630.1"/>
    </source>
</evidence>
<dbReference type="PANTHER" id="PTHR22906:SF21">
    <property type="entry name" value="SEMA DOMAIN-CONTAINING PROTEIN"/>
    <property type="match status" value="1"/>
</dbReference>
<dbReference type="InterPro" id="IPR029281">
    <property type="entry name" value="FAM194_C"/>
</dbReference>
<dbReference type="InterPro" id="IPR003598">
    <property type="entry name" value="Ig_sub2"/>
</dbReference>
<feature type="region of interest" description="Disordered" evidence="3">
    <location>
        <begin position="888"/>
        <end position="1130"/>
    </location>
</feature>
<dbReference type="SMART" id="SM00408">
    <property type="entry name" value="IGc2"/>
    <property type="match status" value="3"/>
</dbReference>
<dbReference type="FunFam" id="2.20.100.10:FF:000001">
    <property type="entry name" value="semaphorin-5A isoform X1"/>
    <property type="match status" value="3"/>
</dbReference>
<dbReference type="Gene3D" id="2.20.100.10">
    <property type="entry name" value="Thrombospondin type-1 (TSP1) repeat"/>
    <property type="match status" value="5"/>
</dbReference>
<keyword evidence="2" id="KW-1015">Disulfide bond</keyword>
<dbReference type="SMART" id="SM00409">
    <property type="entry name" value="IG"/>
    <property type="match status" value="3"/>
</dbReference>
<dbReference type="InterPro" id="IPR013783">
    <property type="entry name" value="Ig-like_fold"/>
</dbReference>
<dbReference type="InterPro" id="IPR036179">
    <property type="entry name" value="Ig-like_dom_sf"/>
</dbReference>
<dbReference type="PROSITE" id="PS50092">
    <property type="entry name" value="TSP1"/>
    <property type="match status" value="5"/>
</dbReference>
<feature type="compositionally biased region" description="Basic and acidic residues" evidence="3">
    <location>
        <begin position="1413"/>
        <end position="1440"/>
    </location>
</feature>
<dbReference type="PROSITE" id="PS50835">
    <property type="entry name" value="IG_LIKE"/>
    <property type="match status" value="2"/>
</dbReference>
<dbReference type="CDD" id="cd00063">
    <property type="entry name" value="FN3"/>
    <property type="match status" value="1"/>
</dbReference>
<reference evidence="4" key="1">
    <citation type="submission" date="2020-04" db="EMBL/GenBank/DDBJ databases">
        <authorList>
            <person name="Alioto T."/>
            <person name="Alioto T."/>
            <person name="Gomez Garrido J."/>
        </authorList>
    </citation>
    <scope>NUCLEOTIDE SEQUENCE</scope>
    <source>
        <strain evidence="4">A484AB</strain>
    </source>
</reference>
<evidence type="ECO:0000256" key="2">
    <source>
        <dbReference type="ARBA" id="ARBA00023157"/>
    </source>
</evidence>
<dbReference type="InterPro" id="IPR000742">
    <property type="entry name" value="EGF"/>
</dbReference>
<dbReference type="FunFam" id="2.20.100.10:FF:000002">
    <property type="entry name" value="Unc-5 netrin receptor C"/>
    <property type="match status" value="1"/>
</dbReference>
<dbReference type="EMBL" id="CACRXK020001695">
    <property type="protein sequence ID" value="CAB3990630.1"/>
    <property type="molecule type" value="Genomic_DNA"/>
</dbReference>
<dbReference type="SUPFAM" id="SSF48726">
    <property type="entry name" value="Immunoglobulin"/>
    <property type="match status" value="2"/>
</dbReference>
<proteinExistence type="predicted"/>
<feature type="compositionally biased region" description="Basic and acidic residues" evidence="3">
    <location>
        <begin position="997"/>
        <end position="1013"/>
    </location>
</feature>
<dbReference type="SMART" id="SM00209">
    <property type="entry name" value="TSP1"/>
    <property type="match status" value="5"/>
</dbReference>
<dbReference type="PANTHER" id="PTHR22906">
    <property type="entry name" value="PROPERDIN"/>
    <property type="match status" value="1"/>
</dbReference>
<protein>
    <submittedName>
        <fullName evidence="4">Galactosylceramide sulfotransferase</fullName>
    </submittedName>
</protein>
<dbReference type="InterPro" id="IPR003961">
    <property type="entry name" value="FN3_dom"/>
</dbReference>
<dbReference type="SUPFAM" id="SSF82895">
    <property type="entry name" value="TSP-1 type 1 repeat"/>
    <property type="match status" value="5"/>
</dbReference>
<dbReference type="PROSITE" id="PS50853">
    <property type="entry name" value="FN3"/>
    <property type="match status" value="1"/>
</dbReference>
<feature type="region of interest" description="Disordered" evidence="3">
    <location>
        <begin position="2017"/>
        <end position="2066"/>
    </location>
</feature>
<dbReference type="InterPro" id="IPR000884">
    <property type="entry name" value="TSP1_rpt"/>
</dbReference>